<dbReference type="InterPro" id="IPR036866">
    <property type="entry name" value="RibonucZ/Hydroxyglut_hydro"/>
</dbReference>
<dbReference type="Proteomes" id="UP001153954">
    <property type="component" value="Unassembled WGS sequence"/>
</dbReference>
<dbReference type="InterPro" id="IPR036388">
    <property type="entry name" value="WH-like_DNA-bd_sf"/>
</dbReference>
<evidence type="ECO:0000256" key="3">
    <source>
        <dbReference type="ARBA" id="ARBA00022801"/>
    </source>
</evidence>
<dbReference type="PANTHER" id="PTHR23131">
    <property type="entry name" value="ENDORIBONUCLEASE LACTB2"/>
    <property type="match status" value="1"/>
</dbReference>
<dbReference type="EMBL" id="CAKOGL010000027">
    <property type="protein sequence ID" value="CAH2104977.1"/>
    <property type="molecule type" value="Genomic_DNA"/>
</dbReference>
<dbReference type="GO" id="GO:0046872">
    <property type="term" value="F:metal ion binding"/>
    <property type="evidence" value="ECO:0007669"/>
    <property type="project" value="UniProtKB-KW"/>
</dbReference>
<evidence type="ECO:0000313" key="8">
    <source>
        <dbReference type="Proteomes" id="UP001153954"/>
    </source>
</evidence>
<dbReference type="Gene3D" id="1.10.10.10">
    <property type="entry name" value="Winged helix-like DNA-binding domain superfamily/Winged helix DNA-binding domain"/>
    <property type="match status" value="1"/>
</dbReference>
<keyword evidence="8" id="KW-1185">Reference proteome</keyword>
<keyword evidence="2" id="KW-0479">Metal-binding</keyword>
<feature type="domain" description="Metallo-beta-lactamase" evidence="6">
    <location>
        <begin position="30"/>
        <end position="198"/>
    </location>
</feature>
<evidence type="ECO:0000313" key="7">
    <source>
        <dbReference type="EMBL" id="CAH2104977.1"/>
    </source>
</evidence>
<keyword evidence="3" id="KW-0378">Hydrolase</keyword>
<dbReference type="Pfam" id="PF17778">
    <property type="entry name" value="WHD_BLACT"/>
    <property type="match status" value="1"/>
</dbReference>
<name>A0AAU9V4J7_EUPED</name>
<dbReference type="GO" id="GO:0003727">
    <property type="term" value="F:single-stranded RNA binding"/>
    <property type="evidence" value="ECO:0007669"/>
    <property type="project" value="TreeGrafter"/>
</dbReference>
<evidence type="ECO:0000256" key="4">
    <source>
        <dbReference type="ARBA" id="ARBA00022833"/>
    </source>
</evidence>
<proteinExistence type="inferred from homology"/>
<dbReference type="Pfam" id="PF00753">
    <property type="entry name" value="Lactamase_B"/>
    <property type="match status" value="1"/>
</dbReference>
<evidence type="ECO:0000256" key="1">
    <source>
        <dbReference type="ARBA" id="ARBA00006759"/>
    </source>
</evidence>
<dbReference type="PANTHER" id="PTHR23131:SF0">
    <property type="entry name" value="ENDORIBONUCLEASE LACTB2"/>
    <property type="match status" value="1"/>
</dbReference>
<dbReference type="CDD" id="cd07722">
    <property type="entry name" value="LACTB2-like_MBL-fold"/>
    <property type="match status" value="1"/>
</dbReference>
<dbReference type="InterPro" id="IPR041516">
    <property type="entry name" value="LACTB2_WH"/>
</dbReference>
<sequence>MAAVIPAVTKLSNRIIRILGCNPGPMTLQGTNTYLIGTGKNRILLDTGDKDVTEYQKNLSEVVKAEQINIEHIVVTHWHHDHIGGVENLYGTIAKQPTIWKYRRDTSDAPDNELPSTLPLNWLTDGQEIKVQGATVKIHHTPGHTTDHVVLTLLEENILFSGDCILGEGTAVFEDLYTYMKSLNRILELKPNVIYPGHGNIIEDPIKKIEYYIAHRNQREQQILDVLIKNKEKKFNEMDLVKIIYVETPEHLWPAAAYNVRHHLEKLTKENKIICTNVDDENKWQYIGSQSNL</sequence>
<dbReference type="AlphaFoldDB" id="A0AAU9V4J7"/>
<dbReference type="InterPro" id="IPR001279">
    <property type="entry name" value="Metallo-B-lactamas"/>
</dbReference>
<evidence type="ECO:0000259" key="6">
    <source>
        <dbReference type="SMART" id="SM00849"/>
    </source>
</evidence>
<evidence type="ECO:0000256" key="2">
    <source>
        <dbReference type="ARBA" id="ARBA00022723"/>
    </source>
</evidence>
<dbReference type="SMART" id="SM00849">
    <property type="entry name" value="Lactamase_B"/>
    <property type="match status" value="1"/>
</dbReference>
<dbReference type="InterPro" id="IPR050662">
    <property type="entry name" value="Sec-metab_biosynth-thioest"/>
</dbReference>
<accession>A0AAU9V4J7</accession>
<dbReference type="Gene3D" id="3.60.15.10">
    <property type="entry name" value="Ribonuclease Z/Hydroxyacylglutathione hydrolase-like"/>
    <property type="match status" value="1"/>
</dbReference>
<dbReference type="FunFam" id="3.60.15.10:FF:000017">
    <property type="entry name" value="Lactamase beta 2"/>
    <property type="match status" value="1"/>
</dbReference>
<organism evidence="7 8">
    <name type="scientific">Euphydryas editha</name>
    <name type="common">Edith's checkerspot</name>
    <dbReference type="NCBI Taxonomy" id="104508"/>
    <lineage>
        <taxon>Eukaryota</taxon>
        <taxon>Metazoa</taxon>
        <taxon>Ecdysozoa</taxon>
        <taxon>Arthropoda</taxon>
        <taxon>Hexapoda</taxon>
        <taxon>Insecta</taxon>
        <taxon>Pterygota</taxon>
        <taxon>Neoptera</taxon>
        <taxon>Endopterygota</taxon>
        <taxon>Lepidoptera</taxon>
        <taxon>Glossata</taxon>
        <taxon>Ditrysia</taxon>
        <taxon>Papilionoidea</taxon>
        <taxon>Nymphalidae</taxon>
        <taxon>Nymphalinae</taxon>
        <taxon>Euphydryas</taxon>
    </lineage>
</organism>
<dbReference type="GO" id="GO:0004521">
    <property type="term" value="F:RNA endonuclease activity"/>
    <property type="evidence" value="ECO:0007669"/>
    <property type="project" value="TreeGrafter"/>
</dbReference>
<dbReference type="InterPro" id="IPR047921">
    <property type="entry name" value="LACTB2-like_MBL-fold"/>
</dbReference>
<dbReference type="GO" id="GO:0031123">
    <property type="term" value="P:RNA 3'-end processing"/>
    <property type="evidence" value="ECO:0007669"/>
    <property type="project" value="UniProtKB-ARBA"/>
</dbReference>
<comment type="caution">
    <text evidence="7">The sequence shown here is derived from an EMBL/GenBank/DDBJ whole genome shotgun (WGS) entry which is preliminary data.</text>
</comment>
<dbReference type="FunFam" id="1.10.10.10:FF:000328">
    <property type="entry name" value="Lactamase beta 2"/>
    <property type="match status" value="1"/>
</dbReference>
<protein>
    <recommendedName>
        <fullName evidence="5">Beta-lactamase-like protein 2 homolog</fullName>
    </recommendedName>
</protein>
<dbReference type="GO" id="GO:0016787">
    <property type="term" value="F:hydrolase activity"/>
    <property type="evidence" value="ECO:0007669"/>
    <property type="project" value="UniProtKB-KW"/>
</dbReference>
<comment type="similarity">
    <text evidence="1">Belongs to the metallo-beta-lactamase superfamily. Glyoxalase II family.</text>
</comment>
<reference evidence="7" key="1">
    <citation type="submission" date="2022-03" db="EMBL/GenBank/DDBJ databases">
        <authorList>
            <person name="Tunstrom K."/>
        </authorList>
    </citation>
    <scope>NUCLEOTIDE SEQUENCE</scope>
</reference>
<gene>
    <name evidence="7" type="ORF">EEDITHA_LOCUS19297</name>
</gene>
<evidence type="ECO:0000256" key="5">
    <source>
        <dbReference type="ARBA" id="ARBA00069358"/>
    </source>
</evidence>
<dbReference type="SUPFAM" id="SSF56281">
    <property type="entry name" value="Metallo-hydrolase/oxidoreductase"/>
    <property type="match status" value="1"/>
</dbReference>
<dbReference type="GO" id="GO:0005759">
    <property type="term" value="C:mitochondrial matrix"/>
    <property type="evidence" value="ECO:0007669"/>
    <property type="project" value="TreeGrafter"/>
</dbReference>
<keyword evidence="4" id="KW-0862">Zinc</keyword>